<organism evidence="2 3">
    <name type="scientific">Armillaria luteobubalina</name>
    <dbReference type="NCBI Taxonomy" id="153913"/>
    <lineage>
        <taxon>Eukaryota</taxon>
        <taxon>Fungi</taxon>
        <taxon>Dikarya</taxon>
        <taxon>Basidiomycota</taxon>
        <taxon>Agaricomycotina</taxon>
        <taxon>Agaricomycetes</taxon>
        <taxon>Agaricomycetidae</taxon>
        <taxon>Agaricales</taxon>
        <taxon>Marasmiineae</taxon>
        <taxon>Physalacriaceae</taxon>
        <taxon>Armillaria</taxon>
    </lineage>
</organism>
<evidence type="ECO:0000313" key="2">
    <source>
        <dbReference type="EMBL" id="KAK0505145.1"/>
    </source>
</evidence>
<feature type="region of interest" description="Disordered" evidence="1">
    <location>
        <begin position="1"/>
        <end position="38"/>
    </location>
</feature>
<feature type="compositionally biased region" description="Low complexity" evidence="1">
    <location>
        <begin position="277"/>
        <end position="289"/>
    </location>
</feature>
<keyword evidence="3" id="KW-1185">Reference proteome</keyword>
<dbReference type="AlphaFoldDB" id="A0AA39QNF0"/>
<feature type="region of interest" description="Disordered" evidence="1">
    <location>
        <begin position="277"/>
        <end position="362"/>
    </location>
</feature>
<sequence>MSTAEGCEKAGSQGREPNEAGDSQEATPSIRILKGKRSPISKIRGPSIDLLHCIDGMDKMSSSSFSTLANAMEKVQGPDNLPAIPPEARPPTALVNETKFGDPYKFWHKISEATRPLLLADGGHAVPSDILPVIEKVHPLLLAHMKDLKDRNKRANRLDILLHQTCYTLTCQTPPRHHKMKEWSAWVPIPEEYDLLGPENAIGETEIFDATYRYPTRKEHYTKYKATWHDLDCAYKESVKMCNELIAAHKAAKRTREATELKAKQDIEAEKKKVLAAASQSKTSTSKGASETKVQSSARVIKDRQFRVQTQESMSQTKSPSTLKRPLCMQQTEPDSASKFPRLEGENSRPIQLAPLDSDESTFPIPFSFEPVVLSRALDLGPSRLIDEGLLKLKDPDVSPAFNRHGPTRDNMSSSELTNSKSSTPDTTEGPPSGRQESKDNSMVVEND</sequence>
<dbReference type="EMBL" id="JAUEPU010000002">
    <property type="protein sequence ID" value="KAK0505145.1"/>
    <property type="molecule type" value="Genomic_DNA"/>
</dbReference>
<feature type="compositionally biased region" description="Polar residues" evidence="1">
    <location>
        <begin position="307"/>
        <end position="322"/>
    </location>
</feature>
<accession>A0AA39QNF0</accession>
<gene>
    <name evidence="2" type="ORF">EDD18DRAFT_1098540</name>
</gene>
<feature type="compositionally biased region" description="Low complexity" evidence="1">
    <location>
        <begin position="413"/>
        <end position="423"/>
    </location>
</feature>
<protein>
    <submittedName>
        <fullName evidence="2">Uncharacterized protein</fullName>
    </submittedName>
</protein>
<evidence type="ECO:0000313" key="3">
    <source>
        <dbReference type="Proteomes" id="UP001175228"/>
    </source>
</evidence>
<reference evidence="2" key="1">
    <citation type="submission" date="2023-06" db="EMBL/GenBank/DDBJ databases">
        <authorList>
            <consortium name="Lawrence Berkeley National Laboratory"/>
            <person name="Ahrendt S."/>
            <person name="Sahu N."/>
            <person name="Indic B."/>
            <person name="Wong-Bajracharya J."/>
            <person name="Merenyi Z."/>
            <person name="Ke H.-M."/>
            <person name="Monk M."/>
            <person name="Kocsube S."/>
            <person name="Drula E."/>
            <person name="Lipzen A."/>
            <person name="Balint B."/>
            <person name="Henrissat B."/>
            <person name="Andreopoulos B."/>
            <person name="Martin F.M."/>
            <person name="Harder C.B."/>
            <person name="Rigling D."/>
            <person name="Ford K.L."/>
            <person name="Foster G.D."/>
            <person name="Pangilinan J."/>
            <person name="Papanicolaou A."/>
            <person name="Barry K."/>
            <person name="LaButti K."/>
            <person name="Viragh M."/>
            <person name="Koriabine M."/>
            <person name="Yan M."/>
            <person name="Riley R."/>
            <person name="Champramary S."/>
            <person name="Plett K.L."/>
            <person name="Tsai I.J."/>
            <person name="Slot J."/>
            <person name="Sipos G."/>
            <person name="Plett J."/>
            <person name="Nagy L.G."/>
            <person name="Grigoriev I.V."/>
        </authorList>
    </citation>
    <scope>NUCLEOTIDE SEQUENCE</scope>
    <source>
        <strain evidence="2">HWK02</strain>
    </source>
</reference>
<evidence type="ECO:0000256" key="1">
    <source>
        <dbReference type="SAM" id="MobiDB-lite"/>
    </source>
</evidence>
<proteinExistence type="predicted"/>
<name>A0AA39QNF0_9AGAR</name>
<dbReference type="Proteomes" id="UP001175228">
    <property type="component" value="Unassembled WGS sequence"/>
</dbReference>
<comment type="caution">
    <text evidence="2">The sequence shown here is derived from an EMBL/GenBank/DDBJ whole genome shotgun (WGS) entry which is preliminary data.</text>
</comment>
<feature type="region of interest" description="Disordered" evidence="1">
    <location>
        <begin position="395"/>
        <end position="448"/>
    </location>
</feature>